<proteinExistence type="inferred from homology"/>
<reference evidence="5 6" key="1">
    <citation type="submission" date="2022-11" db="EMBL/GenBank/DDBJ databases">
        <title>Study of microbial diversity in lake waters.</title>
        <authorList>
            <person name="Zhang J."/>
        </authorList>
    </citation>
    <scope>NUCLEOTIDE SEQUENCE [LARGE SCALE GENOMIC DNA]</scope>
    <source>
        <strain evidence="5 6">DT12</strain>
    </source>
</reference>
<feature type="domain" description="AAA+ ATPase" evidence="4">
    <location>
        <begin position="256"/>
        <end position="376"/>
    </location>
</feature>
<keyword evidence="6" id="KW-1185">Reference proteome</keyword>
<dbReference type="Pfam" id="PF00004">
    <property type="entry name" value="AAA"/>
    <property type="match status" value="1"/>
</dbReference>
<evidence type="ECO:0000259" key="4">
    <source>
        <dbReference type="SMART" id="SM00382"/>
    </source>
</evidence>
<dbReference type="InterPro" id="IPR003593">
    <property type="entry name" value="AAA+_ATPase"/>
</dbReference>
<evidence type="ECO:0000313" key="6">
    <source>
        <dbReference type="Proteomes" id="UP001208017"/>
    </source>
</evidence>
<dbReference type="RefSeq" id="WP_267151513.1">
    <property type="nucleotide sequence ID" value="NZ_JAPMLT010000004.1"/>
</dbReference>
<keyword evidence="2" id="KW-0547">Nucleotide-binding</keyword>
<protein>
    <submittedName>
        <fullName evidence="5">AAA family ATPase</fullName>
    </submittedName>
</protein>
<dbReference type="InterPro" id="IPR054472">
    <property type="entry name" value="WHD"/>
</dbReference>
<dbReference type="InterPro" id="IPR003959">
    <property type="entry name" value="ATPase_AAA_core"/>
</dbReference>
<dbReference type="Proteomes" id="UP001208017">
    <property type="component" value="Unassembled WGS sequence"/>
</dbReference>
<dbReference type="CDD" id="cd19481">
    <property type="entry name" value="RecA-like_protease"/>
    <property type="match status" value="1"/>
</dbReference>
<evidence type="ECO:0000313" key="5">
    <source>
        <dbReference type="EMBL" id="MCX7570264.1"/>
    </source>
</evidence>
<comment type="similarity">
    <text evidence="1">Belongs to the AAA ATPase family.</text>
</comment>
<organism evidence="5 6">
    <name type="scientific">Tumebacillus lacus</name>
    <dbReference type="NCBI Taxonomy" id="2995335"/>
    <lineage>
        <taxon>Bacteria</taxon>
        <taxon>Bacillati</taxon>
        <taxon>Bacillota</taxon>
        <taxon>Bacilli</taxon>
        <taxon>Bacillales</taxon>
        <taxon>Alicyclobacillaceae</taxon>
        <taxon>Tumebacillus</taxon>
    </lineage>
</organism>
<comment type="caution">
    <text evidence="5">The sequence shown here is derived from an EMBL/GenBank/DDBJ whole genome shotgun (WGS) entry which is preliminary data.</text>
</comment>
<dbReference type="PANTHER" id="PTHR23073">
    <property type="entry name" value="26S PROTEASOME REGULATORY SUBUNIT"/>
    <property type="match status" value="1"/>
</dbReference>
<evidence type="ECO:0000256" key="1">
    <source>
        <dbReference type="ARBA" id="ARBA00006914"/>
    </source>
</evidence>
<dbReference type="Pfam" id="PF22977">
    <property type="entry name" value="WHD"/>
    <property type="match status" value="1"/>
</dbReference>
<dbReference type="EMBL" id="JAPMLT010000004">
    <property type="protein sequence ID" value="MCX7570264.1"/>
    <property type="molecule type" value="Genomic_DNA"/>
</dbReference>
<evidence type="ECO:0000256" key="2">
    <source>
        <dbReference type="ARBA" id="ARBA00022741"/>
    </source>
</evidence>
<dbReference type="InterPro" id="IPR027417">
    <property type="entry name" value="P-loop_NTPase"/>
</dbReference>
<accession>A0ABT3X037</accession>
<evidence type="ECO:0000256" key="3">
    <source>
        <dbReference type="ARBA" id="ARBA00022840"/>
    </source>
</evidence>
<dbReference type="Gene3D" id="3.40.50.300">
    <property type="entry name" value="P-loop containing nucleotide triphosphate hydrolases"/>
    <property type="match status" value="2"/>
</dbReference>
<gene>
    <name evidence="5" type="ORF">OS242_09845</name>
</gene>
<dbReference type="Gene3D" id="1.10.8.60">
    <property type="match status" value="1"/>
</dbReference>
<dbReference type="InterPro" id="IPR050221">
    <property type="entry name" value="26S_Proteasome_ATPase"/>
</dbReference>
<feature type="domain" description="AAA+ ATPase" evidence="4">
    <location>
        <begin position="509"/>
        <end position="641"/>
    </location>
</feature>
<name>A0ABT3X037_9BACL</name>
<dbReference type="SMART" id="SM00382">
    <property type="entry name" value="AAA"/>
    <property type="match status" value="2"/>
</dbReference>
<sequence>MTTGYESTWAYLADEWARLDLMIRMHLIQQQAPAADDPSLDPFRGLVVSEQEVQRLLDEPDCSWEGDPEWQTAQRELAAMERVIAERVEVSRAEGVSLPLLDLCARFALTELERQCLLVCLAVEADRKYEKLFAFLHDDVTMKQPTVDLVFKLLRLSPDESLRARAAFAPGGRLSTYFLKKEESAEKQQTLLARALKLDDRIVRYAFGDGEPDESLARLTERHRPADELPELIWEAEVQEQMRQFLAASHLREGESRVLFLLHGQPGAGKELHVRHLCRHLGRNLLVFDVRRAKQTDAALPDLLRQTVREAILQRAVLCFRHVEELLEDGVPQKAMCQLTEALADLDDAVFLLSERPWRMAAENGRHLVIEVPLSVPPDPVRRGVWERLAPRYGVGGEVDWGALAGKFRYSVGQIERSLERAAFASTWRSAAGRERTEIDLATLHEACYGQVSHRLEKKATRITPKYDWERLILPQEQKEQLINACNQMKYRSQVFGEWGFDKKLSYGKGLSMLFAGPPGTGKTMSAEVIAKDLHLEIYKIDLSQVISKYIGETEKNLHEIFAEAQLSSAILFFDEADALFGKRSEVNDSHDKYANVETAYLLQKMEEYQGITILATNFQQNIDEAFMRRINYVVKFPFPDAAYREQIWRGMFPKETPLDEDVDFAWLAERFEMAGGNIKNVVLSAAFLAADAGTSVRMRHLLSAVRHELQKAGKILLKGDWAEYFEE</sequence>
<dbReference type="SUPFAM" id="SSF52540">
    <property type="entry name" value="P-loop containing nucleoside triphosphate hydrolases"/>
    <property type="match status" value="2"/>
</dbReference>
<keyword evidence="3" id="KW-0067">ATP-binding</keyword>